<sequence length="343" mass="40323">MPFPILRTPFVVLSEIFCLLEPNETVTTSFCSKNIKRLLRNHYRQRKPLMWETHMREHENDRMVAIAKYRSDIRRVVLSAVHISKLNEATNKVVEINGYKTEFSSRYLNLYFEDQVSGSKWIVDYVTDLFNVDVRGLAIDRYSIWAFDWINTRQEKSLNRIGLLKPTNDDSNADELVDYVLKNARCSDLLAISEYVPDNYRFNGKLEPLKEVCFSPNGHWVTCDNLMNFDAMNIYIGYSRLTVSDLNPFLRHWRAGGSKRLEYLEVHFENGTVFNNFFDEDLEIVRTNEVGRYPTSYGVIMVIRSGYCVQRTDGIKALVKCDQQKFYMIVQHERATNWREELP</sequence>
<dbReference type="Pfam" id="PF07735">
    <property type="entry name" value="FBA_2"/>
    <property type="match status" value="1"/>
</dbReference>
<dbReference type="PANTHER" id="PTHR21503:SF8">
    <property type="entry name" value="F-BOX ASSOCIATED DOMAIN-CONTAINING PROTEIN-RELATED"/>
    <property type="match status" value="1"/>
</dbReference>
<dbReference type="InterPro" id="IPR001810">
    <property type="entry name" value="F-box_dom"/>
</dbReference>
<dbReference type="PANTHER" id="PTHR21503">
    <property type="entry name" value="F-BOX-CONTAINING HYPOTHETICAL PROTEIN C.ELEGANS"/>
    <property type="match status" value="1"/>
</dbReference>
<dbReference type="InterPro" id="IPR012885">
    <property type="entry name" value="F-box_Sdz-33"/>
</dbReference>
<organism evidence="2 3">
    <name type="scientific">Caenorhabditis nigoni</name>
    <dbReference type="NCBI Taxonomy" id="1611254"/>
    <lineage>
        <taxon>Eukaryota</taxon>
        <taxon>Metazoa</taxon>
        <taxon>Ecdysozoa</taxon>
        <taxon>Nematoda</taxon>
        <taxon>Chromadorea</taxon>
        <taxon>Rhabditida</taxon>
        <taxon>Rhabditina</taxon>
        <taxon>Rhabditomorpha</taxon>
        <taxon>Rhabditoidea</taxon>
        <taxon>Rhabditidae</taxon>
        <taxon>Peloderinae</taxon>
        <taxon>Caenorhabditis</taxon>
    </lineage>
</organism>
<dbReference type="PROSITE" id="PS50181">
    <property type="entry name" value="FBOX"/>
    <property type="match status" value="1"/>
</dbReference>
<evidence type="ECO:0000313" key="2">
    <source>
        <dbReference type="EMBL" id="PIC31378.1"/>
    </source>
</evidence>
<dbReference type="Pfam" id="PF00646">
    <property type="entry name" value="F-box"/>
    <property type="match status" value="1"/>
</dbReference>
<keyword evidence="3" id="KW-1185">Reference proteome</keyword>
<feature type="domain" description="F-box" evidence="1">
    <location>
        <begin position="2"/>
        <end position="54"/>
    </location>
</feature>
<gene>
    <name evidence="2" type="primary">Cnig_chr_IV.g12100</name>
    <name evidence="2" type="ORF">B9Z55_012100</name>
</gene>
<dbReference type="AlphaFoldDB" id="A0A2G5TVU4"/>
<dbReference type="EMBL" id="PDUG01000004">
    <property type="protein sequence ID" value="PIC31378.1"/>
    <property type="molecule type" value="Genomic_DNA"/>
</dbReference>
<name>A0A2G5TVU4_9PELO</name>
<dbReference type="Proteomes" id="UP000230233">
    <property type="component" value="Chromosome IV"/>
</dbReference>
<evidence type="ECO:0000259" key="1">
    <source>
        <dbReference type="PROSITE" id="PS50181"/>
    </source>
</evidence>
<accession>A0A2G5TVU4</accession>
<protein>
    <recommendedName>
        <fullName evidence="1">F-box domain-containing protein</fullName>
    </recommendedName>
</protein>
<evidence type="ECO:0000313" key="3">
    <source>
        <dbReference type="Proteomes" id="UP000230233"/>
    </source>
</evidence>
<reference evidence="3" key="1">
    <citation type="submission" date="2017-10" db="EMBL/GenBank/DDBJ databases">
        <title>Rapid genome shrinkage in a self-fertile nematode reveals novel sperm competition proteins.</title>
        <authorList>
            <person name="Yin D."/>
            <person name="Schwarz E.M."/>
            <person name="Thomas C.G."/>
            <person name="Felde R.L."/>
            <person name="Korf I.F."/>
            <person name="Cutter A.D."/>
            <person name="Schartner C.M."/>
            <person name="Ralston E.J."/>
            <person name="Meyer B.J."/>
            <person name="Haag E.S."/>
        </authorList>
    </citation>
    <scope>NUCLEOTIDE SEQUENCE [LARGE SCALE GENOMIC DNA]</scope>
    <source>
        <strain evidence="3">JU1422</strain>
    </source>
</reference>
<proteinExistence type="predicted"/>
<comment type="caution">
    <text evidence="2">The sequence shown here is derived from an EMBL/GenBank/DDBJ whole genome shotgun (WGS) entry which is preliminary data.</text>
</comment>